<dbReference type="Proteomes" id="UP000198861">
    <property type="component" value="Unassembled WGS sequence"/>
</dbReference>
<keyword evidence="2" id="KW-0732">Signal</keyword>
<dbReference type="EMBL" id="FOSX01000048">
    <property type="protein sequence ID" value="SFL02857.1"/>
    <property type="molecule type" value="Genomic_DNA"/>
</dbReference>
<gene>
    <name evidence="4" type="ORF">SAMN04244571_00948</name>
    <name evidence="5" type="ORF">SAMN04244574_02831</name>
</gene>
<dbReference type="Gene3D" id="3.40.50.720">
    <property type="entry name" value="NAD(P)-binding Rossmann-like Domain"/>
    <property type="match status" value="1"/>
</dbReference>
<dbReference type="Pfam" id="PF03807">
    <property type="entry name" value="F420_oxidored"/>
    <property type="match status" value="1"/>
</dbReference>
<dbReference type="InterPro" id="IPR036291">
    <property type="entry name" value="NAD(P)-bd_dom_sf"/>
</dbReference>
<accession>A0A1I4EE32</accession>
<protein>
    <recommendedName>
        <fullName evidence="3">Pyrroline-5-carboxylate reductase catalytic N-terminal domain-containing protein</fullName>
    </recommendedName>
</protein>
<evidence type="ECO:0000313" key="7">
    <source>
        <dbReference type="Proteomes" id="UP000199579"/>
    </source>
</evidence>
<dbReference type="InterPro" id="IPR051267">
    <property type="entry name" value="STEAP_metalloreductase"/>
</dbReference>
<evidence type="ECO:0000256" key="2">
    <source>
        <dbReference type="SAM" id="SignalP"/>
    </source>
</evidence>
<dbReference type="PROSITE" id="PS51318">
    <property type="entry name" value="TAT"/>
    <property type="match status" value="1"/>
</dbReference>
<reference evidence="4 6" key="1">
    <citation type="submission" date="2016-10" db="EMBL/GenBank/DDBJ databases">
        <authorList>
            <person name="Varghese N."/>
            <person name="Submissions S."/>
        </authorList>
    </citation>
    <scope>NUCLEOTIDE SEQUENCE [LARGE SCALE GENOMIC DNA]</scope>
    <source>
        <strain evidence="4 6">DSM 282</strain>
    </source>
</reference>
<organism evidence="5 7">
    <name type="scientific">Azotobacter beijerinckii</name>
    <dbReference type="NCBI Taxonomy" id="170623"/>
    <lineage>
        <taxon>Bacteria</taxon>
        <taxon>Pseudomonadati</taxon>
        <taxon>Pseudomonadota</taxon>
        <taxon>Gammaproteobacteria</taxon>
        <taxon>Pseudomonadales</taxon>
        <taxon>Pseudomonadaceae</taxon>
        <taxon>Azotobacter</taxon>
    </lineage>
</organism>
<dbReference type="PANTHER" id="PTHR14239:SF10">
    <property type="entry name" value="REDUCTASE"/>
    <property type="match status" value="1"/>
</dbReference>
<dbReference type="PANTHER" id="PTHR14239">
    <property type="entry name" value="DUDULIN-RELATED"/>
    <property type="match status" value="1"/>
</dbReference>
<keyword evidence="6" id="KW-1185">Reference proteome</keyword>
<dbReference type="InterPro" id="IPR028939">
    <property type="entry name" value="P5C_Rdtase_cat_N"/>
</dbReference>
<evidence type="ECO:0000313" key="6">
    <source>
        <dbReference type="Proteomes" id="UP000198861"/>
    </source>
</evidence>
<keyword evidence="1" id="KW-0560">Oxidoreductase</keyword>
<evidence type="ECO:0000259" key="3">
    <source>
        <dbReference type="Pfam" id="PF03807"/>
    </source>
</evidence>
<dbReference type="RefSeq" id="WP_090940982.1">
    <property type="nucleotide sequence ID" value="NZ_FOKJ01000010.1"/>
</dbReference>
<feature type="domain" description="Pyrroline-5-carboxylate reductase catalytic N-terminal" evidence="3">
    <location>
        <begin position="33"/>
        <end position="124"/>
    </location>
</feature>
<dbReference type="EMBL" id="FOKJ01000010">
    <property type="protein sequence ID" value="SFA96760.1"/>
    <property type="molecule type" value="Genomic_DNA"/>
</dbReference>
<name>A0A1I4EE32_9GAMM</name>
<dbReference type="GO" id="GO:0016491">
    <property type="term" value="F:oxidoreductase activity"/>
    <property type="evidence" value="ECO:0007669"/>
    <property type="project" value="UniProtKB-KW"/>
</dbReference>
<proteinExistence type="predicted"/>
<dbReference type="InterPro" id="IPR006311">
    <property type="entry name" value="TAT_signal"/>
</dbReference>
<dbReference type="SUPFAM" id="SSF51735">
    <property type="entry name" value="NAD(P)-binding Rossmann-fold domains"/>
    <property type="match status" value="1"/>
</dbReference>
<evidence type="ECO:0000256" key="1">
    <source>
        <dbReference type="ARBA" id="ARBA00023002"/>
    </source>
</evidence>
<dbReference type="Proteomes" id="UP000199579">
    <property type="component" value="Unassembled WGS sequence"/>
</dbReference>
<sequence>MTRSRRSLLKSLGVMATLPWMLPHLARAAPSMRIGVIGAGSLGGTVGRLWVKAGHEVMFSSRHPEELESMARELGPRASVGQPAQAAEFGTVLLLAVPFEALPQVGRDLRSAYSGKVVLDATNPPLSGGSSPLIIEARANGVAQTVAKYMPGARLVRAFSCVDANVVESSETRAGGRIGMPITSDDAQAMQVAAGLVRDAGCDPVVVGNLAAAVAFQQGGPGWRAHLTAPDLRRRLGLPAAGRMSGL</sequence>
<reference evidence="5 7" key="2">
    <citation type="submission" date="2016-10" db="EMBL/GenBank/DDBJ databases">
        <authorList>
            <person name="de Groot N.N."/>
        </authorList>
    </citation>
    <scope>NUCLEOTIDE SEQUENCE [LARGE SCALE GENOMIC DNA]</scope>
    <source>
        <strain evidence="5 7">DSM 381</strain>
    </source>
</reference>
<evidence type="ECO:0000313" key="4">
    <source>
        <dbReference type="EMBL" id="SFA96760.1"/>
    </source>
</evidence>
<feature type="signal peptide" evidence="2">
    <location>
        <begin position="1"/>
        <end position="28"/>
    </location>
</feature>
<feature type="chain" id="PRO_5011773568" description="Pyrroline-5-carboxylate reductase catalytic N-terminal domain-containing protein" evidence="2">
    <location>
        <begin position="29"/>
        <end position="247"/>
    </location>
</feature>
<dbReference type="AlphaFoldDB" id="A0A1I4EE32"/>
<evidence type="ECO:0000313" key="5">
    <source>
        <dbReference type="EMBL" id="SFL02857.1"/>
    </source>
</evidence>